<dbReference type="RefSeq" id="WP_083220903.1">
    <property type="nucleotide sequence ID" value="NZ_MARB01000031.1"/>
</dbReference>
<organism evidence="2 3">
    <name type="scientific">Candidatus Thiodiazotropha endolucinida</name>
    <dbReference type="NCBI Taxonomy" id="1655433"/>
    <lineage>
        <taxon>Bacteria</taxon>
        <taxon>Pseudomonadati</taxon>
        <taxon>Pseudomonadota</taxon>
        <taxon>Gammaproteobacteria</taxon>
        <taxon>Chromatiales</taxon>
        <taxon>Sedimenticolaceae</taxon>
        <taxon>Candidatus Thiodiazotropha</taxon>
    </lineage>
</organism>
<reference evidence="2 3" key="1">
    <citation type="submission" date="2016-06" db="EMBL/GenBank/DDBJ databases">
        <title>Genome sequence of endosymbiont of Candidatus Endolucinida thiodiazotropha.</title>
        <authorList>
            <person name="Poehlein A."/>
            <person name="Koenig S."/>
            <person name="Heiden S.E."/>
            <person name="Thuermer A."/>
            <person name="Voget S."/>
            <person name="Daniel R."/>
            <person name="Markert S."/>
            <person name="Gros O."/>
            <person name="Schweder T."/>
        </authorList>
    </citation>
    <scope>NUCLEOTIDE SEQUENCE [LARGE SCALE GENOMIC DNA]</scope>
    <source>
        <strain evidence="2 3">COS</strain>
    </source>
</reference>
<dbReference type="InterPro" id="IPR010869">
    <property type="entry name" value="DUF1501"/>
</dbReference>
<dbReference type="PROSITE" id="PS51318">
    <property type="entry name" value="TAT"/>
    <property type="match status" value="1"/>
</dbReference>
<dbReference type="EMBL" id="MARB01000031">
    <property type="protein sequence ID" value="ODJ85936.1"/>
    <property type="molecule type" value="Genomic_DNA"/>
</dbReference>
<keyword evidence="1" id="KW-0732">Signal</keyword>
<gene>
    <name evidence="2" type="ORF">CODIS_38320</name>
</gene>
<accession>A0A7Z0VIR3</accession>
<dbReference type="OrthoDB" id="9779968at2"/>
<dbReference type="PANTHER" id="PTHR43737:SF1">
    <property type="entry name" value="DUF1501 DOMAIN-CONTAINING PROTEIN"/>
    <property type="match status" value="1"/>
</dbReference>
<proteinExistence type="predicted"/>
<evidence type="ECO:0000313" key="3">
    <source>
        <dbReference type="Proteomes" id="UP000094769"/>
    </source>
</evidence>
<name>A0A7Z0VIR3_9GAMM</name>
<dbReference type="PANTHER" id="PTHR43737">
    <property type="entry name" value="BLL7424 PROTEIN"/>
    <property type="match status" value="1"/>
</dbReference>
<evidence type="ECO:0000313" key="2">
    <source>
        <dbReference type="EMBL" id="ODJ85936.1"/>
    </source>
</evidence>
<dbReference type="InterPro" id="IPR019546">
    <property type="entry name" value="TAT_signal_bac_arc"/>
</dbReference>
<sequence>MVMHRRDFLKHATVMGGLGLLAPLGQLTYTSPCLAAAPDFSDYKALVCIFLYGGNDSFNMLIPYGDTPGKGYMEYASVRRDLAVADRDLDLSSVTTGNTNLNRDNLGSGSANPYNANQSQSTAYTRGLYPLTAKGIDLAVSGVMPELAQLIVDNRVSIVANTGTLVEPVSRADIIAGGAELPKFLFAHDHQQRELQTGRADNLGHIGWAGRIADAWNDINAENPLGLNLSYFNNDLMMVGRNSSPLVLKADNPPSIGHLRAGVNRYRDDRRALFKALAGVQGNTNRLDFNTANTASTGDHFKGLYNRLLLKSLSTFDFLNSSWQAIQMDFATPDSYGRELFSIPTNQQLGFTTNISGVLIRQLASVTKMIHMGASGILGADYSRQIFLVRLGGFDTHAGQAEHHPLLLRELSLALWKFQMAMEELGYSQQVTTFTMSDFGRTLTNNGDGTDHAWASNQLVMGGLGDHSPGSLDGGKLFGTPPDLQLGGSDDYGDKGRYIPTTAQDQVNAAIAQWFGVDDSLMRSLFPNLVNFQTGADYESAYTRLFV</sequence>
<comment type="caution">
    <text evidence="2">The sequence shown here is derived from an EMBL/GenBank/DDBJ whole genome shotgun (WGS) entry which is preliminary data.</text>
</comment>
<dbReference type="AlphaFoldDB" id="A0A7Z0VIR3"/>
<evidence type="ECO:0000256" key="1">
    <source>
        <dbReference type="ARBA" id="ARBA00022729"/>
    </source>
</evidence>
<dbReference type="Proteomes" id="UP000094769">
    <property type="component" value="Unassembled WGS sequence"/>
</dbReference>
<protein>
    <recommendedName>
        <fullName evidence="4">Tat pathway signal protein</fullName>
    </recommendedName>
</protein>
<dbReference type="InterPro" id="IPR006311">
    <property type="entry name" value="TAT_signal"/>
</dbReference>
<keyword evidence="3" id="KW-1185">Reference proteome</keyword>
<dbReference type="Pfam" id="PF07394">
    <property type="entry name" value="DUF1501"/>
    <property type="match status" value="1"/>
</dbReference>
<evidence type="ECO:0008006" key="4">
    <source>
        <dbReference type="Google" id="ProtNLM"/>
    </source>
</evidence>
<dbReference type="NCBIfam" id="TIGR01409">
    <property type="entry name" value="TAT_signal_seq"/>
    <property type="match status" value="1"/>
</dbReference>